<dbReference type="PANTHER" id="PTHR34472:SF1">
    <property type="entry name" value="SULFUR CARRIER PROTEIN THIS"/>
    <property type="match status" value="1"/>
</dbReference>
<evidence type="ECO:0000313" key="1">
    <source>
        <dbReference type="EMBL" id="RNI27230.1"/>
    </source>
</evidence>
<dbReference type="Gene3D" id="3.10.20.30">
    <property type="match status" value="1"/>
</dbReference>
<dbReference type="AlphaFoldDB" id="A0A3M9MNX6"/>
<keyword evidence="2" id="KW-1185">Reference proteome</keyword>
<accession>A0A3M9MNX6</accession>
<dbReference type="InterPro" id="IPR012675">
    <property type="entry name" value="Beta-grasp_dom_sf"/>
</dbReference>
<dbReference type="InterPro" id="IPR010035">
    <property type="entry name" value="Thi_S"/>
</dbReference>
<reference evidence="1 2" key="1">
    <citation type="submission" date="2018-11" db="EMBL/GenBank/DDBJ databases">
        <title>Rufibacter latericius sp. nov., isolated from water in Baiyang Lake.</title>
        <authorList>
            <person name="Yang Y."/>
        </authorList>
    </citation>
    <scope>NUCLEOTIDE SEQUENCE [LARGE SCALE GENOMIC DNA]</scope>
    <source>
        <strain evidence="1 2">MCC P1</strain>
    </source>
</reference>
<dbReference type="OrthoDB" id="1525151at2"/>
<dbReference type="RefSeq" id="WP_123133699.1">
    <property type="nucleotide sequence ID" value="NZ_RJJE01000017.1"/>
</dbReference>
<protein>
    <submittedName>
        <fullName evidence="1">Sulfur carrier protein ThiS</fullName>
    </submittedName>
</protein>
<dbReference type="EMBL" id="RJJE01000017">
    <property type="protein sequence ID" value="RNI27230.1"/>
    <property type="molecule type" value="Genomic_DNA"/>
</dbReference>
<dbReference type="CDD" id="cd00565">
    <property type="entry name" value="Ubl_ThiS"/>
    <property type="match status" value="1"/>
</dbReference>
<proteinExistence type="predicted"/>
<dbReference type="InterPro" id="IPR003749">
    <property type="entry name" value="ThiS/MoaD-like"/>
</dbReference>
<dbReference type="SUPFAM" id="SSF54285">
    <property type="entry name" value="MoaD/ThiS"/>
    <property type="match status" value="1"/>
</dbReference>
<dbReference type="Pfam" id="PF02597">
    <property type="entry name" value="ThiS"/>
    <property type="match status" value="1"/>
</dbReference>
<organism evidence="1 2">
    <name type="scientific">Rufibacter immobilis</name>
    <dbReference type="NCBI Taxonomy" id="1348778"/>
    <lineage>
        <taxon>Bacteria</taxon>
        <taxon>Pseudomonadati</taxon>
        <taxon>Bacteroidota</taxon>
        <taxon>Cytophagia</taxon>
        <taxon>Cytophagales</taxon>
        <taxon>Hymenobacteraceae</taxon>
        <taxon>Rufibacter</taxon>
    </lineage>
</organism>
<dbReference type="PANTHER" id="PTHR34472">
    <property type="entry name" value="SULFUR CARRIER PROTEIN THIS"/>
    <property type="match status" value="1"/>
</dbReference>
<name>A0A3M9MNX6_9BACT</name>
<dbReference type="InterPro" id="IPR016155">
    <property type="entry name" value="Mopterin_synth/thiamin_S_b"/>
</dbReference>
<dbReference type="Proteomes" id="UP000271010">
    <property type="component" value="Unassembled WGS sequence"/>
</dbReference>
<gene>
    <name evidence="1" type="primary">thiS</name>
    <name evidence="1" type="ORF">EFA69_13800</name>
</gene>
<sequence length="67" mass="7313">MLISVNNQLVPFTSGTSLSGLLLELRFAEKKGIAVAVNQQIVHRSTWSTYPLQENDKVTIIQATQGG</sequence>
<dbReference type="NCBIfam" id="TIGR01683">
    <property type="entry name" value="thiS"/>
    <property type="match status" value="1"/>
</dbReference>
<comment type="caution">
    <text evidence="1">The sequence shown here is derived from an EMBL/GenBank/DDBJ whole genome shotgun (WGS) entry which is preliminary data.</text>
</comment>
<evidence type="ECO:0000313" key="2">
    <source>
        <dbReference type="Proteomes" id="UP000271010"/>
    </source>
</evidence>